<feature type="region of interest" description="Disordered" evidence="1">
    <location>
        <begin position="395"/>
        <end position="417"/>
    </location>
</feature>
<protein>
    <submittedName>
        <fullName evidence="4">Glycosyltransferase involved in cell wall bisynthesis</fullName>
    </submittedName>
</protein>
<dbReference type="GO" id="GO:0016757">
    <property type="term" value="F:glycosyltransferase activity"/>
    <property type="evidence" value="ECO:0007669"/>
    <property type="project" value="InterPro"/>
</dbReference>
<dbReference type="EMBL" id="FNYC01000004">
    <property type="protein sequence ID" value="SEJ02864.1"/>
    <property type="molecule type" value="Genomic_DNA"/>
</dbReference>
<dbReference type="STRING" id="529704.SAMN02927913_2978"/>
<dbReference type="GO" id="GO:1901135">
    <property type="term" value="P:carbohydrate derivative metabolic process"/>
    <property type="evidence" value="ECO:0007669"/>
    <property type="project" value="UniProtKB-ARBA"/>
</dbReference>
<dbReference type="AlphaFoldDB" id="A0A1H6VIT6"/>
<dbReference type="PANTHER" id="PTHR12526">
    <property type="entry name" value="GLYCOSYLTRANSFERASE"/>
    <property type="match status" value="1"/>
</dbReference>
<gene>
    <name evidence="4" type="ORF">SAMN04487997_2252</name>
</gene>
<feature type="domain" description="Glycosyltransferase subfamily 4-like N-terminal" evidence="3">
    <location>
        <begin position="25"/>
        <end position="194"/>
    </location>
</feature>
<proteinExistence type="predicted"/>
<dbReference type="SUPFAM" id="SSF53756">
    <property type="entry name" value="UDP-Glycosyltransferase/glycogen phosphorylase"/>
    <property type="match status" value="1"/>
</dbReference>
<dbReference type="Proteomes" id="UP000199420">
    <property type="component" value="Unassembled WGS sequence"/>
</dbReference>
<name>A0A1H6VIT6_9GAMM</name>
<dbReference type="Pfam" id="PF13439">
    <property type="entry name" value="Glyco_transf_4"/>
    <property type="match status" value="1"/>
</dbReference>
<evidence type="ECO:0000256" key="1">
    <source>
        <dbReference type="SAM" id="MobiDB-lite"/>
    </source>
</evidence>
<dbReference type="InterPro" id="IPR028098">
    <property type="entry name" value="Glyco_trans_4-like_N"/>
</dbReference>
<feature type="domain" description="Glycosyl transferase family 1" evidence="2">
    <location>
        <begin position="203"/>
        <end position="370"/>
    </location>
</feature>
<keyword evidence="5" id="KW-1185">Reference proteome</keyword>
<dbReference type="Gene3D" id="3.40.50.2000">
    <property type="entry name" value="Glycogen Phosphorylase B"/>
    <property type="match status" value="2"/>
</dbReference>
<sequence length="417" mass="45235">MDVHSTLRSEAAVNITHFVESLDRGGLERVVIDLVRAQRDAGYRCQVVCLFEAGALAPELVELGIPVLSCGKRRGLDLRAILRARQCLRRHGTQILHTHNAISHYYAVLASRGLPLHRVVNTRHGMGATRAAAQRSSRGRSWRDDRLEWLYGKSMAFTHAIATVCETARREFQQRADLPAQKILAVPNGIHVDRFAPASADERQRLRETLGVPEGTRLAGFVGRLTWAKDHATLIRAFGLVRERCPDAALVLIGDGPLRGELEALARAEGVAERVFFLGDRNDIHALLRGLDLFVMSSVTEGYSVALLEACASALPIVATNVGGNAEIVRDGANGTLVGAGDPAALAAAMTGLLANDARARAMGRAGRDWVLRHGSFRTMAQRYSEIYGYDPGESQANAPHAPACPAGIPRTDDRVT</sequence>
<reference evidence="4 5" key="1">
    <citation type="submission" date="2016-10" db="EMBL/GenBank/DDBJ databases">
        <authorList>
            <person name="de Groot N.N."/>
        </authorList>
    </citation>
    <scope>NUCLEOTIDE SEQUENCE [LARGE SCALE GENOMIC DNA]</scope>
    <source>
        <strain evidence="4 5">DSM 26515</strain>
    </source>
</reference>
<evidence type="ECO:0000259" key="3">
    <source>
        <dbReference type="Pfam" id="PF13439"/>
    </source>
</evidence>
<keyword evidence="4" id="KW-0808">Transferase</keyword>
<dbReference type="Pfam" id="PF00534">
    <property type="entry name" value="Glycos_transf_1"/>
    <property type="match status" value="1"/>
</dbReference>
<evidence type="ECO:0000313" key="5">
    <source>
        <dbReference type="Proteomes" id="UP000199420"/>
    </source>
</evidence>
<dbReference type="InterPro" id="IPR001296">
    <property type="entry name" value="Glyco_trans_1"/>
</dbReference>
<accession>A0A1H6VIT6</accession>
<dbReference type="RefSeq" id="WP_245747244.1">
    <property type="nucleotide sequence ID" value="NZ_FNYC01000004.1"/>
</dbReference>
<organism evidence="4 5">
    <name type="scientific">Frateuria terrea</name>
    <dbReference type="NCBI Taxonomy" id="529704"/>
    <lineage>
        <taxon>Bacteria</taxon>
        <taxon>Pseudomonadati</taxon>
        <taxon>Pseudomonadota</taxon>
        <taxon>Gammaproteobacteria</taxon>
        <taxon>Lysobacterales</taxon>
        <taxon>Rhodanobacteraceae</taxon>
        <taxon>Frateuria</taxon>
    </lineage>
</organism>
<evidence type="ECO:0000313" key="4">
    <source>
        <dbReference type="EMBL" id="SEJ02864.1"/>
    </source>
</evidence>
<evidence type="ECO:0000259" key="2">
    <source>
        <dbReference type="Pfam" id="PF00534"/>
    </source>
</evidence>